<feature type="compositionally biased region" description="Acidic residues" evidence="1">
    <location>
        <begin position="474"/>
        <end position="483"/>
    </location>
</feature>
<organism evidence="3 4">
    <name type="scientific">Coprinellus micaceus</name>
    <name type="common">Glistening ink-cap mushroom</name>
    <name type="synonym">Coprinus micaceus</name>
    <dbReference type="NCBI Taxonomy" id="71717"/>
    <lineage>
        <taxon>Eukaryota</taxon>
        <taxon>Fungi</taxon>
        <taxon>Dikarya</taxon>
        <taxon>Basidiomycota</taxon>
        <taxon>Agaricomycotina</taxon>
        <taxon>Agaricomycetes</taxon>
        <taxon>Agaricomycetidae</taxon>
        <taxon>Agaricales</taxon>
        <taxon>Agaricineae</taxon>
        <taxon>Psathyrellaceae</taxon>
        <taxon>Coprinellus</taxon>
    </lineage>
</organism>
<feature type="region of interest" description="Disordered" evidence="1">
    <location>
        <begin position="418"/>
        <end position="483"/>
    </location>
</feature>
<evidence type="ECO:0000313" key="3">
    <source>
        <dbReference type="EMBL" id="TEB19353.1"/>
    </source>
</evidence>
<evidence type="ECO:0000259" key="2">
    <source>
        <dbReference type="PROSITE" id="PS50011"/>
    </source>
</evidence>
<feature type="domain" description="Protein kinase" evidence="2">
    <location>
        <begin position="53"/>
        <end position="400"/>
    </location>
</feature>
<dbReference type="PANTHER" id="PTHR38248">
    <property type="entry name" value="FUNK1 6"/>
    <property type="match status" value="1"/>
</dbReference>
<protein>
    <recommendedName>
        <fullName evidence="2">Protein kinase domain-containing protein</fullName>
    </recommendedName>
</protein>
<proteinExistence type="predicted"/>
<gene>
    <name evidence="3" type="ORF">FA13DRAFT_1846889</name>
</gene>
<sequence>MITEHQVRLLHFDRSGVKYSPFINIHRDPFTFVRLILGLSSPKEEVLGLDTNVQWKIERGRKVSGTIKMVDSNQESVTFDLIDVHPVFHRAALRGRGTTCWHARDRDGNPLDAVLIKDAWRGEDRVSEHAMLEKVKGVNGVAQMLHYCDNLAQTKDFRGRQVPEQPNFFNRVWLRVVLKQYGRSLKHFTSQRQAIGALRDTLAAHSRLLEHKSVLHRDISMQNLLLGLPDALPGLRGILVDFDMAVQAEGRDVSDISVDCRTGTRMYQSMSVLWSYEPESNATAHDYLDDIESFFLVLAHLMFGWSGIEQEIKPKPVSLLDWDNDVPRIARVAKELFLLKDLDMTAIASFWSDPCRDLLESFHAFLKGISAVKEKMRKASNPNSRLKRLQKLHAKRQAHYDTVKAMFDKALDEIERYGEKPSTRGSGDSDSEDDLSSPTPPARISKRGSDDVEETPSKRNRTSEYNGTHLSQAVDEDNETLDD</sequence>
<dbReference type="PROSITE" id="PS00109">
    <property type="entry name" value="PROTEIN_KINASE_TYR"/>
    <property type="match status" value="1"/>
</dbReference>
<dbReference type="AlphaFoldDB" id="A0A4Y7SDD0"/>
<dbReference type="PROSITE" id="PS50011">
    <property type="entry name" value="PROTEIN_KINASE_DOM"/>
    <property type="match status" value="1"/>
</dbReference>
<evidence type="ECO:0000256" key="1">
    <source>
        <dbReference type="SAM" id="MobiDB-lite"/>
    </source>
</evidence>
<dbReference type="STRING" id="71717.A0A4Y7SDD0"/>
<dbReference type="InterPro" id="IPR040976">
    <property type="entry name" value="Pkinase_fungal"/>
</dbReference>
<accession>A0A4Y7SDD0</accession>
<reference evidence="3 4" key="1">
    <citation type="journal article" date="2019" name="Nat. Ecol. Evol.">
        <title>Megaphylogeny resolves global patterns of mushroom evolution.</title>
        <authorList>
            <person name="Varga T."/>
            <person name="Krizsan K."/>
            <person name="Foldi C."/>
            <person name="Dima B."/>
            <person name="Sanchez-Garcia M."/>
            <person name="Sanchez-Ramirez S."/>
            <person name="Szollosi G.J."/>
            <person name="Szarkandi J.G."/>
            <person name="Papp V."/>
            <person name="Albert L."/>
            <person name="Andreopoulos W."/>
            <person name="Angelini C."/>
            <person name="Antonin V."/>
            <person name="Barry K.W."/>
            <person name="Bougher N.L."/>
            <person name="Buchanan P."/>
            <person name="Buyck B."/>
            <person name="Bense V."/>
            <person name="Catcheside P."/>
            <person name="Chovatia M."/>
            <person name="Cooper J."/>
            <person name="Damon W."/>
            <person name="Desjardin D."/>
            <person name="Finy P."/>
            <person name="Geml J."/>
            <person name="Haridas S."/>
            <person name="Hughes K."/>
            <person name="Justo A."/>
            <person name="Karasinski D."/>
            <person name="Kautmanova I."/>
            <person name="Kiss B."/>
            <person name="Kocsube S."/>
            <person name="Kotiranta H."/>
            <person name="LaButti K.M."/>
            <person name="Lechner B.E."/>
            <person name="Liimatainen K."/>
            <person name="Lipzen A."/>
            <person name="Lukacs Z."/>
            <person name="Mihaltcheva S."/>
            <person name="Morgado L.N."/>
            <person name="Niskanen T."/>
            <person name="Noordeloos M.E."/>
            <person name="Ohm R.A."/>
            <person name="Ortiz-Santana B."/>
            <person name="Ovrebo C."/>
            <person name="Racz N."/>
            <person name="Riley R."/>
            <person name="Savchenko A."/>
            <person name="Shiryaev A."/>
            <person name="Soop K."/>
            <person name="Spirin V."/>
            <person name="Szebenyi C."/>
            <person name="Tomsovsky M."/>
            <person name="Tulloss R.E."/>
            <person name="Uehling J."/>
            <person name="Grigoriev I.V."/>
            <person name="Vagvolgyi C."/>
            <person name="Papp T."/>
            <person name="Martin F.M."/>
            <person name="Miettinen O."/>
            <person name="Hibbett D.S."/>
            <person name="Nagy L.G."/>
        </authorList>
    </citation>
    <scope>NUCLEOTIDE SEQUENCE [LARGE SCALE GENOMIC DNA]</scope>
    <source>
        <strain evidence="3 4">FP101781</strain>
    </source>
</reference>
<dbReference type="Pfam" id="PF17667">
    <property type="entry name" value="Pkinase_fungal"/>
    <property type="match status" value="2"/>
</dbReference>
<dbReference type="GO" id="GO:0004672">
    <property type="term" value="F:protein kinase activity"/>
    <property type="evidence" value="ECO:0007669"/>
    <property type="project" value="InterPro"/>
</dbReference>
<keyword evidence="4" id="KW-1185">Reference proteome</keyword>
<dbReference type="Gene3D" id="1.10.510.10">
    <property type="entry name" value="Transferase(Phosphotransferase) domain 1"/>
    <property type="match status" value="1"/>
</dbReference>
<dbReference type="Proteomes" id="UP000298030">
    <property type="component" value="Unassembled WGS sequence"/>
</dbReference>
<dbReference type="SUPFAM" id="SSF56112">
    <property type="entry name" value="Protein kinase-like (PK-like)"/>
    <property type="match status" value="1"/>
</dbReference>
<dbReference type="GO" id="GO:0005524">
    <property type="term" value="F:ATP binding"/>
    <property type="evidence" value="ECO:0007669"/>
    <property type="project" value="InterPro"/>
</dbReference>
<dbReference type="PANTHER" id="PTHR38248:SF2">
    <property type="entry name" value="FUNK1 11"/>
    <property type="match status" value="1"/>
</dbReference>
<dbReference type="InterPro" id="IPR008266">
    <property type="entry name" value="Tyr_kinase_AS"/>
</dbReference>
<dbReference type="InterPro" id="IPR011009">
    <property type="entry name" value="Kinase-like_dom_sf"/>
</dbReference>
<dbReference type="EMBL" id="QPFP01000195">
    <property type="protein sequence ID" value="TEB19353.1"/>
    <property type="molecule type" value="Genomic_DNA"/>
</dbReference>
<dbReference type="OrthoDB" id="5584477at2759"/>
<name>A0A4Y7SDD0_COPMI</name>
<evidence type="ECO:0000313" key="4">
    <source>
        <dbReference type="Proteomes" id="UP000298030"/>
    </source>
</evidence>
<comment type="caution">
    <text evidence="3">The sequence shown here is derived from an EMBL/GenBank/DDBJ whole genome shotgun (WGS) entry which is preliminary data.</text>
</comment>
<dbReference type="InterPro" id="IPR000719">
    <property type="entry name" value="Prot_kinase_dom"/>
</dbReference>